<organism evidence="1 2">
    <name type="scientific">Conidiobolus coronatus (strain ATCC 28846 / CBS 209.66 / NRRL 28638)</name>
    <name type="common">Delacroixia coronata</name>
    <dbReference type="NCBI Taxonomy" id="796925"/>
    <lineage>
        <taxon>Eukaryota</taxon>
        <taxon>Fungi</taxon>
        <taxon>Fungi incertae sedis</taxon>
        <taxon>Zoopagomycota</taxon>
        <taxon>Entomophthoromycotina</taxon>
        <taxon>Entomophthoromycetes</taxon>
        <taxon>Entomophthorales</taxon>
        <taxon>Ancylistaceae</taxon>
        <taxon>Conidiobolus</taxon>
    </lineage>
</organism>
<gene>
    <name evidence="1" type="ORF">CONCODRAFT_68003</name>
</gene>
<dbReference type="STRING" id="796925.A0A137PFL1"/>
<dbReference type="Gene3D" id="2.40.50.140">
    <property type="entry name" value="Nucleic acid-binding proteins"/>
    <property type="match status" value="2"/>
</dbReference>
<dbReference type="AlphaFoldDB" id="A0A137PFL1"/>
<dbReference type="SUPFAM" id="SSF50249">
    <property type="entry name" value="Nucleic acid-binding proteins"/>
    <property type="match status" value="2"/>
</dbReference>
<sequence>MESNIFQSLNSQASYALKNQEIFDRKNSSDIDNGDSLAMQNLTKISDIQPGMTGLNLLGRVVNLTDINPHLVKGTMYGYYQSILIKDDTGLIAVRLYLREIIQINLDIVVLIKSTKCTFSKDSQSNQKNHYSFNNQKWLAVDKIMSDNSSIDIAEESKQILFKKPLGSKNDLVETMDMDFKINSTQADKTCKGKLLVVVQATQARESYNRQKKKLTKANILISNEYNKGMSLTLWNRMATLADSLVPYQTSNPYKLKPALLITNPTKTSYHNKLQVGLGSSSYIEVNPDCKNSRWILSFAQVLAESSKSIIQSSSIINNIKTKLEIDSIKYMENILSNINVTNVYKFEFVALVIELNVDNTLDTYSPLKWNCNNCGKSTRSNTQIYACPSCEESLNDSNLKFDLSKKLCFMDETASLYHPNILDEASNKLIGLMPVEFLRLTHGERVYLKVSRLFRQIKLLLQVSLNFNSQELEAVILDIS</sequence>
<evidence type="ECO:0000313" key="2">
    <source>
        <dbReference type="Proteomes" id="UP000070444"/>
    </source>
</evidence>
<protein>
    <recommendedName>
        <fullName evidence="3">Replication factor A C-terminal domain-containing protein</fullName>
    </recommendedName>
</protein>
<accession>A0A137PFL1</accession>
<dbReference type="EMBL" id="KQ964431">
    <property type="protein sequence ID" value="KXN73784.1"/>
    <property type="molecule type" value="Genomic_DNA"/>
</dbReference>
<evidence type="ECO:0000313" key="1">
    <source>
        <dbReference type="EMBL" id="KXN73784.1"/>
    </source>
</evidence>
<evidence type="ECO:0008006" key="3">
    <source>
        <dbReference type="Google" id="ProtNLM"/>
    </source>
</evidence>
<dbReference type="Proteomes" id="UP000070444">
    <property type="component" value="Unassembled WGS sequence"/>
</dbReference>
<name>A0A137PFL1_CONC2</name>
<reference evidence="1 2" key="1">
    <citation type="journal article" date="2015" name="Genome Biol. Evol.">
        <title>Phylogenomic analyses indicate that early fungi evolved digesting cell walls of algal ancestors of land plants.</title>
        <authorList>
            <person name="Chang Y."/>
            <person name="Wang S."/>
            <person name="Sekimoto S."/>
            <person name="Aerts A.L."/>
            <person name="Choi C."/>
            <person name="Clum A."/>
            <person name="LaButti K.M."/>
            <person name="Lindquist E.A."/>
            <person name="Yee Ngan C."/>
            <person name="Ohm R.A."/>
            <person name="Salamov A.A."/>
            <person name="Grigoriev I.V."/>
            <person name="Spatafora J.W."/>
            <person name="Berbee M.L."/>
        </authorList>
    </citation>
    <scope>NUCLEOTIDE SEQUENCE [LARGE SCALE GENOMIC DNA]</scope>
    <source>
        <strain evidence="1 2">NRRL 28638</strain>
    </source>
</reference>
<keyword evidence="2" id="KW-1185">Reference proteome</keyword>
<proteinExistence type="predicted"/>
<dbReference type="InterPro" id="IPR012340">
    <property type="entry name" value="NA-bd_OB-fold"/>
</dbReference>
<dbReference type="OrthoDB" id="3248508at2759"/>